<dbReference type="HOGENOM" id="CLU_581063_0_0_10"/>
<organism evidence="2 3">
    <name type="scientific">Dysgonomonas mossii DSM 22836</name>
    <dbReference type="NCBI Taxonomy" id="742767"/>
    <lineage>
        <taxon>Bacteria</taxon>
        <taxon>Pseudomonadati</taxon>
        <taxon>Bacteroidota</taxon>
        <taxon>Bacteroidia</taxon>
        <taxon>Bacteroidales</taxon>
        <taxon>Dysgonomonadaceae</taxon>
        <taxon>Dysgonomonas</taxon>
    </lineage>
</organism>
<comment type="caution">
    <text evidence="2">The sequence shown here is derived from an EMBL/GenBank/DDBJ whole genome shotgun (WGS) entry which is preliminary data.</text>
</comment>
<proteinExistence type="predicted"/>
<reference evidence="2 3" key="1">
    <citation type="submission" date="2011-04" db="EMBL/GenBank/DDBJ databases">
        <title>The Genome Sequence of Dysgonomonas mossii DSM 22836.</title>
        <authorList>
            <consortium name="The Broad Institute Genome Sequencing Platform"/>
            <person name="Earl A."/>
            <person name="Ward D."/>
            <person name="Feldgarden M."/>
            <person name="Gevers D."/>
            <person name="Pudlo N."/>
            <person name="Martens E."/>
            <person name="Allen-Vercoe E."/>
            <person name="Young S.K."/>
            <person name="Zeng Q."/>
            <person name="Gargeya S."/>
            <person name="Fitzgerald M."/>
            <person name="Haas B."/>
            <person name="Abouelleil A."/>
            <person name="Alvarado L."/>
            <person name="Arachchi H.M."/>
            <person name="Berlin A."/>
            <person name="Brown A."/>
            <person name="Chapman S.B."/>
            <person name="Chen Z."/>
            <person name="Dunbar C."/>
            <person name="Freedman E."/>
            <person name="Gearin G."/>
            <person name="Gellesch M."/>
            <person name="Goldberg J."/>
            <person name="Griggs A."/>
            <person name="Gujja S."/>
            <person name="Heiman D."/>
            <person name="Howarth C."/>
            <person name="Larson L."/>
            <person name="Lui A."/>
            <person name="MacDonald P.J.P."/>
            <person name="Mehta T."/>
            <person name="Montmayeur A."/>
            <person name="Murphy C."/>
            <person name="Neiman D."/>
            <person name="Pearson M."/>
            <person name="Priest M."/>
            <person name="Roberts A."/>
            <person name="Saif S."/>
            <person name="Shea T."/>
            <person name="Shenoy N."/>
            <person name="Sisk P."/>
            <person name="Stolte C."/>
            <person name="Sykes S."/>
            <person name="Yandava C."/>
            <person name="Wortman J."/>
            <person name="Nusbaum C."/>
            <person name="Birren B."/>
        </authorList>
    </citation>
    <scope>NUCLEOTIDE SEQUENCE [LARGE SCALE GENOMIC DNA]</scope>
    <source>
        <strain evidence="2 3">DSM 22836</strain>
    </source>
</reference>
<keyword evidence="1" id="KW-1133">Transmembrane helix</keyword>
<dbReference type="RefSeq" id="WP_006842036.1">
    <property type="nucleotide sequence ID" value="NZ_AQWJ01000001.1"/>
</dbReference>
<keyword evidence="1" id="KW-0812">Transmembrane</keyword>
<dbReference type="EMBL" id="ADLW01000002">
    <property type="protein sequence ID" value="EGK04912.1"/>
    <property type="molecule type" value="Genomic_DNA"/>
</dbReference>
<dbReference type="AlphaFoldDB" id="F8WXF6"/>
<feature type="transmembrane region" description="Helical" evidence="1">
    <location>
        <begin position="177"/>
        <end position="195"/>
    </location>
</feature>
<dbReference type="GeneID" id="78081345"/>
<dbReference type="eggNOG" id="ENOG5032ZXP">
    <property type="taxonomic scope" value="Bacteria"/>
</dbReference>
<feature type="transmembrane region" description="Helical" evidence="1">
    <location>
        <begin position="377"/>
        <end position="398"/>
    </location>
</feature>
<dbReference type="Proteomes" id="UP000006420">
    <property type="component" value="Unassembled WGS sequence"/>
</dbReference>
<keyword evidence="1" id="KW-0472">Membrane</keyword>
<dbReference type="OrthoDB" id="9133572at2"/>
<evidence type="ECO:0000313" key="2">
    <source>
        <dbReference type="EMBL" id="EGK04912.1"/>
    </source>
</evidence>
<feature type="transmembrane region" description="Helical" evidence="1">
    <location>
        <begin position="282"/>
        <end position="303"/>
    </location>
</feature>
<dbReference type="STRING" id="742767.HMPREF9456_00665"/>
<sequence length="470" mass="54114">MSIILKRLKQKQSIFYIICFTLFLLSFYTNVFKIIPESRYQGYETFVEALVVGKMAKAQKDGVLAASGFTGVNYDKTLVADSILKGDQINDLLIRDHIIIQFKDSQLNYFVGKENTPKDYCVYVSHSGGNALFWYGIHKILPFDNYTNYQILRLINCILLSLCFVLIIGWIYRNFGFITAIVTFLFTFLSSWLVLFGGNGLWWALWNFYVPFLTMLLLLEKRHNFPEKVSVNRILTWLFIAVLAKLFFSGLEFISTAMLTIFIPIIYYAILEKWKIVDLIKLSVKSGLVATGAIIIQFGVLIIQLRYLLNSYDAAFQYLANAFFRRASFKSGLSGADLDSDRFADSDSLSFLWNNVIKDYLRGNAFEWGFIDKGFEFWFAVLIGIILLFYAIVLFLGIKLNTRKYMALVISTLMSAICPLSWYVIFKEHSFWHPQIDFIIWYMPFLLLGFAVIGVGISLLSSKKSTIEKV</sequence>
<feature type="transmembrane region" description="Helical" evidence="1">
    <location>
        <begin position="254"/>
        <end position="270"/>
    </location>
</feature>
<feature type="transmembrane region" description="Helical" evidence="1">
    <location>
        <begin position="14"/>
        <end position="35"/>
    </location>
</feature>
<protein>
    <recommendedName>
        <fullName evidence="4">Glycosyltransferase RgtA/B/C/D-like domain-containing protein</fullName>
    </recommendedName>
</protein>
<evidence type="ECO:0000313" key="3">
    <source>
        <dbReference type="Proteomes" id="UP000006420"/>
    </source>
</evidence>
<feature type="transmembrane region" description="Helical" evidence="1">
    <location>
        <begin position="231"/>
        <end position="248"/>
    </location>
</feature>
<feature type="transmembrane region" description="Helical" evidence="1">
    <location>
        <begin position="151"/>
        <end position="172"/>
    </location>
</feature>
<feature type="transmembrane region" description="Helical" evidence="1">
    <location>
        <begin position="438"/>
        <end position="460"/>
    </location>
</feature>
<evidence type="ECO:0008006" key="4">
    <source>
        <dbReference type="Google" id="ProtNLM"/>
    </source>
</evidence>
<keyword evidence="3" id="KW-1185">Reference proteome</keyword>
<gene>
    <name evidence="2" type="ORF">HMPREF9456_00665</name>
</gene>
<accession>F8WXF6</accession>
<feature type="transmembrane region" description="Helical" evidence="1">
    <location>
        <begin position="201"/>
        <end position="219"/>
    </location>
</feature>
<feature type="transmembrane region" description="Helical" evidence="1">
    <location>
        <begin position="405"/>
        <end position="426"/>
    </location>
</feature>
<evidence type="ECO:0000256" key="1">
    <source>
        <dbReference type="SAM" id="Phobius"/>
    </source>
</evidence>
<name>F8WXF6_9BACT</name>